<gene>
    <name evidence="1" type="ORF">MRATA1EN3_LOCUS18786</name>
</gene>
<organism evidence="1 2">
    <name type="scientific">Rangifer tarandus platyrhynchus</name>
    <name type="common">Svalbard reindeer</name>
    <dbReference type="NCBI Taxonomy" id="3082113"/>
    <lineage>
        <taxon>Eukaryota</taxon>
        <taxon>Metazoa</taxon>
        <taxon>Chordata</taxon>
        <taxon>Craniata</taxon>
        <taxon>Vertebrata</taxon>
        <taxon>Euteleostomi</taxon>
        <taxon>Mammalia</taxon>
        <taxon>Eutheria</taxon>
        <taxon>Laurasiatheria</taxon>
        <taxon>Artiodactyla</taxon>
        <taxon>Ruminantia</taxon>
        <taxon>Pecora</taxon>
        <taxon>Cervidae</taxon>
        <taxon>Odocoileinae</taxon>
        <taxon>Rangifer</taxon>
    </lineage>
</organism>
<evidence type="ECO:0000313" key="2">
    <source>
        <dbReference type="Proteomes" id="UP001162501"/>
    </source>
</evidence>
<name>A0ACB0F399_RANTA</name>
<sequence length="138" mass="14481">MTARRLTCLVAETGQAGVPAAPAHPKPLGHSFIVVDRALGSLIHCRWSGSWRAGSQDAHERAPTGPFQALLGLRPQASPGPTRPLFQRTDSAPVPSLCPVPRVWGRAGSQGGAKTARPVDPDKALSTRPLPDARSLAS</sequence>
<reference evidence="1" key="1">
    <citation type="submission" date="2023-05" db="EMBL/GenBank/DDBJ databases">
        <authorList>
            <consortium name="ELIXIR-Norway"/>
        </authorList>
    </citation>
    <scope>NUCLEOTIDE SEQUENCE</scope>
</reference>
<accession>A0ACB0F399</accession>
<dbReference type="Proteomes" id="UP001162501">
    <property type="component" value="Chromosome 30"/>
</dbReference>
<evidence type="ECO:0000313" key="1">
    <source>
        <dbReference type="EMBL" id="CAI9707573.1"/>
    </source>
</evidence>
<protein>
    <submittedName>
        <fullName evidence="1">Uncharacterized protein</fullName>
    </submittedName>
</protein>
<dbReference type="EMBL" id="OX596114">
    <property type="protein sequence ID" value="CAI9707573.1"/>
    <property type="molecule type" value="Genomic_DNA"/>
</dbReference>
<proteinExistence type="predicted"/>